<reference evidence="1" key="1">
    <citation type="submission" date="2020-06" db="EMBL/GenBank/DDBJ databases">
        <title>Whole Genome Sequence of Bradyrhizobium sp. Strain 66S1MB.</title>
        <authorList>
            <person name="Bromfield E."/>
            <person name="Cloutier S."/>
        </authorList>
    </citation>
    <scope>NUCLEOTIDE SEQUENCE</scope>
    <source>
        <strain evidence="1">66S1MB</strain>
    </source>
</reference>
<comment type="caution">
    <text evidence="1">The sequence shown here is derived from an EMBL/GenBank/DDBJ whole genome shotgun (WGS) entry which is preliminary data.</text>
</comment>
<dbReference type="EMBL" id="JABWSX010000001">
    <property type="protein sequence ID" value="NVL08988.1"/>
    <property type="molecule type" value="Genomic_DNA"/>
</dbReference>
<dbReference type="RefSeq" id="WP_176532430.1">
    <property type="nucleotide sequence ID" value="NZ_CP088022.1"/>
</dbReference>
<accession>A0A973WVG3</accession>
<name>A0A973WVG3_9BRAD</name>
<evidence type="ECO:0000313" key="1">
    <source>
        <dbReference type="EMBL" id="NVL08988.1"/>
    </source>
</evidence>
<organism evidence="1">
    <name type="scientific">Bradyrhizobium quebecense</name>
    <dbReference type="NCBI Taxonomy" id="2748629"/>
    <lineage>
        <taxon>Bacteria</taxon>
        <taxon>Pseudomonadati</taxon>
        <taxon>Pseudomonadota</taxon>
        <taxon>Alphaproteobacteria</taxon>
        <taxon>Hyphomicrobiales</taxon>
        <taxon>Nitrobacteraceae</taxon>
        <taxon>Bradyrhizobium</taxon>
    </lineage>
</organism>
<proteinExistence type="predicted"/>
<dbReference type="AlphaFoldDB" id="A0A973WVG3"/>
<gene>
    <name evidence="1" type="ORF">HU230_25100</name>
</gene>
<protein>
    <submittedName>
        <fullName evidence="1">Uncharacterized protein</fullName>
    </submittedName>
</protein>
<sequence length="208" mass="22964">MAGHRIDPKAVEAHHVRNAADVCAWKASKLGSSGPASACVRLDPVTGQASLFMRAAGIATARPGGSRPMLRIHPVSLAASTIATERPSIGQPKCFEELKQKSVVKRVSRPRRRVGGAVPRIRLTDINQPVNASTARSRKKRRIDRLSRSDPLSCYRVWLPNSTVAKIIVGLEPVRPEDRNLEITEAAWNQQFSRVLRRLIEDAIKTKK</sequence>